<reference evidence="1 2" key="1">
    <citation type="submission" date="2019-03" db="EMBL/GenBank/DDBJ databases">
        <title>Genomic Encyclopedia of Type Strains, Phase IV (KMG-IV): sequencing the most valuable type-strain genomes for metagenomic binning, comparative biology and taxonomic classification.</title>
        <authorList>
            <person name="Goeker M."/>
        </authorList>
    </citation>
    <scope>NUCLEOTIDE SEQUENCE [LARGE SCALE GENOMIC DNA]</scope>
    <source>
        <strain evidence="1 2">DSM 18063</strain>
    </source>
</reference>
<dbReference type="AlphaFoldDB" id="A0A4R2Q5N8"/>
<evidence type="ECO:0000313" key="1">
    <source>
        <dbReference type="EMBL" id="TCP43947.1"/>
    </source>
</evidence>
<proteinExistence type="predicted"/>
<organism evidence="1 2">
    <name type="scientific">Rhodovulum marinum</name>
    <dbReference type="NCBI Taxonomy" id="320662"/>
    <lineage>
        <taxon>Bacteria</taxon>
        <taxon>Pseudomonadati</taxon>
        <taxon>Pseudomonadota</taxon>
        <taxon>Alphaproteobacteria</taxon>
        <taxon>Rhodobacterales</taxon>
        <taxon>Paracoccaceae</taxon>
        <taxon>Rhodovulum</taxon>
    </lineage>
</organism>
<keyword evidence="2" id="KW-1185">Reference proteome</keyword>
<dbReference type="EMBL" id="SLXP01000001">
    <property type="protein sequence ID" value="TCP43947.1"/>
    <property type="molecule type" value="Genomic_DNA"/>
</dbReference>
<name>A0A4R2Q5N8_9RHOB</name>
<protein>
    <submittedName>
        <fullName evidence="1">Uncharacterized protein</fullName>
    </submittedName>
</protein>
<comment type="caution">
    <text evidence="1">The sequence shown here is derived from an EMBL/GenBank/DDBJ whole genome shotgun (WGS) entry which is preliminary data.</text>
</comment>
<evidence type="ECO:0000313" key="2">
    <source>
        <dbReference type="Proteomes" id="UP000294835"/>
    </source>
</evidence>
<gene>
    <name evidence="1" type="ORF">EV662_10130</name>
</gene>
<dbReference type="RefSeq" id="WP_132460113.1">
    <property type="nucleotide sequence ID" value="NZ_SLXP01000001.1"/>
</dbReference>
<dbReference type="Proteomes" id="UP000294835">
    <property type="component" value="Unassembled WGS sequence"/>
</dbReference>
<accession>A0A4R2Q5N8</accession>
<sequence length="91" mass="9464">MSAAHKLTPAAEALTALIYKAQMQARTLRLAGQGAADLSPEEFCEMVGAAASILEDILADATAHSDTLCADIFATHPAVRAARRAQERAGA</sequence>